<dbReference type="Proteomes" id="UP001604277">
    <property type="component" value="Unassembled WGS sequence"/>
</dbReference>
<protein>
    <submittedName>
        <fullName evidence="1">Uncharacterized protein</fullName>
    </submittedName>
</protein>
<name>A0ABD1PYG6_9LAMI</name>
<dbReference type="EMBL" id="JBFOLJ010000016">
    <property type="protein sequence ID" value="KAL2468972.1"/>
    <property type="molecule type" value="Genomic_DNA"/>
</dbReference>
<keyword evidence="2" id="KW-1185">Reference proteome</keyword>
<reference evidence="2" key="1">
    <citation type="submission" date="2024-07" db="EMBL/GenBank/DDBJ databases">
        <title>Two chromosome-level genome assemblies of Korean endemic species Abeliophyllum distichum and Forsythia ovata (Oleaceae).</title>
        <authorList>
            <person name="Jang H."/>
        </authorList>
    </citation>
    <scope>NUCLEOTIDE SEQUENCE [LARGE SCALE GENOMIC DNA]</scope>
</reference>
<proteinExistence type="predicted"/>
<organism evidence="1 2">
    <name type="scientific">Forsythia ovata</name>
    <dbReference type="NCBI Taxonomy" id="205694"/>
    <lineage>
        <taxon>Eukaryota</taxon>
        <taxon>Viridiplantae</taxon>
        <taxon>Streptophyta</taxon>
        <taxon>Embryophyta</taxon>
        <taxon>Tracheophyta</taxon>
        <taxon>Spermatophyta</taxon>
        <taxon>Magnoliopsida</taxon>
        <taxon>eudicotyledons</taxon>
        <taxon>Gunneridae</taxon>
        <taxon>Pentapetalae</taxon>
        <taxon>asterids</taxon>
        <taxon>lamiids</taxon>
        <taxon>Lamiales</taxon>
        <taxon>Oleaceae</taxon>
        <taxon>Forsythieae</taxon>
        <taxon>Forsythia</taxon>
    </lineage>
</organism>
<comment type="caution">
    <text evidence="1">The sequence shown here is derived from an EMBL/GenBank/DDBJ whole genome shotgun (WGS) entry which is preliminary data.</text>
</comment>
<evidence type="ECO:0000313" key="2">
    <source>
        <dbReference type="Proteomes" id="UP001604277"/>
    </source>
</evidence>
<dbReference type="AlphaFoldDB" id="A0ABD1PYG6"/>
<gene>
    <name evidence="1" type="ORF">Fot_50548</name>
</gene>
<evidence type="ECO:0000313" key="1">
    <source>
        <dbReference type="EMBL" id="KAL2468972.1"/>
    </source>
</evidence>
<accession>A0ABD1PYG6</accession>
<sequence>MHVENEIAMPIINVKIPHVAYLKLIMSKIRKDQINKTSATILDRHPIVTAKCTRSLSVFSQQGGPPGHSQVGKGRALRGSQSQRGEFDFWMEQLGDVILNYGWSSLVM</sequence>